<dbReference type="STRING" id="927083.DB32_006185"/>
<dbReference type="EMBL" id="CP011125">
    <property type="protein sequence ID" value="AKF09036.1"/>
    <property type="molecule type" value="Genomic_DNA"/>
</dbReference>
<dbReference type="KEGG" id="samy:DB32_006185"/>
<keyword evidence="5 10" id="KW-0489">Methyltransferase</keyword>
<dbReference type="Pfam" id="PF20260">
    <property type="entry name" value="PUA_4"/>
    <property type="match status" value="1"/>
</dbReference>
<protein>
    <recommendedName>
        <fullName evidence="10">Ribosomal RNA small subunit methyltransferase E</fullName>
        <ecNumber evidence="10">2.1.1.193</ecNumber>
    </recommendedName>
</protein>
<accession>A0A0F6W704</accession>
<comment type="catalytic activity">
    <reaction evidence="9 10">
        <text>uridine(1498) in 16S rRNA + S-adenosyl-L-methionine = N(3)-methyluridine(1498) in 16S rRNA + S-adenosyl-L-homocysteine + H(+)</text>
        <dbReference type="Rhea" id="RHEA:42920"/>
        <dbReference type="Rhea" id="RHEA-COMP:10283"/>
        <dbReference type="Rhea" id="RHEA-COMP:10284"/>
        <dbReference type="ChEBI" id="CHEBI:15378"/>
        <dbReference type="ChEBI" id="CHEBI:57856"/>
        <dbReference type="ChEBI" id="CHEBI:59789"/>
        <dbReference type="ChEBI" id="CHEBI:65315"/>
        <dbReference type="ChEBI" id="CHEBI:74502"/>
        <dbReference type="EC" id="2.1.1.193"/>
    </reaction>
</comment>
<reference evidence="13 14" key="1">
    <citation type="submission" date="2015-03" db="EMBL/GenBank/DDBJ databases">
        <title>Genome assembly of Sandaracinus amylolyticus DSM 53668.</title>
        <authorList>
            <person name="Sharma G."/>
            <person name="Subramanian S."/>
        </authorList>
    </citation>
    <scope>NUCLEOTIDE SEQUENCE [LARGE SCALE GENOMIC DNA]</scope>
    <source>
        <strain evidence="13 14">DSM 53668</strain>
    </source>
</reference>
<dbReference type="AlphaFoldDB" id="A0A0F6W704"/>
<evidence type="ECO:0000256" key="7">
    <source>
        <dbReference type="ARBA" id="ARBA00022691"/>
    </source>
</evidence>
<evidence type="ECO:0000259" key="12">
    <source>
        <dbReference type="Pfam" id="PF20260"/>
    </source>
</evidence>
<gene>
    <name evidence="13" type="ORF">DB32_006185</name>
</gene>
<comment type="function">
    <text evidence="8 10">Specifically methylates the N3 position of the uracil ring of uridine 1498 (m3U1498) in 16S rRNA. Acts on the fully assembled 30S ribosomal subunit.</text>
</comment>
<dbReference type="PIRSF" id="PIRSF015601">
    <property type="entry name" value="MTase_slr0722"/>
    <property type="match status" value="1"/>
</dbReference>
<dbReference type="InterPro" id="IPR046887">
    <property type="entry name" value="RsmE_PUA-like"/>
</dbReference>
<evidence type="ECO:0000256" key="10">
    <source>
        <dbReference type="PIRNR" id="PIRNR015601"/>
    </source>
</evidence>
<dbReference type="InterPro" id="IPR006700">
    <property type="entry name" value="RsmE"/>
</dbReference>
<dbReference type="SUPFAM" id="SSF88697">
    <property type="entry name" value="PUA domain-like"/>
    <property type="match status" value="1"/>
</dbReference>
<dbReference type="Gene3D" id="3.40.1280.10">
    <property type="match status" value="1"/>
</dbReference>
<evidence type="ECO:0000256" key="2">
    <source>
        <dbReference type="ARBA" id="ARBA00005528"/>
    </source>
</evidence>
<dbReference type="GO" id="GO:0005737">
    <property type="term" value="C:cytoplasm"/>
    <property type="evidence" value="ECO:0007669"/>
    <property type="project" value="UniProtKB-SubCell"/>
</dbReference>
<dbReference type="OrthoDB" id="9815641at2"/>
<dbReference type="InterPro" id="IPR046886">
    <property type="entry name" value="RsmE_MTase_dom"/>
</dbReference>
<dbReference type="Proteomes" id="UP000034883">
    <property type="component" value="Chromosome"/>
</dbReference>
<keyword evidence="14" id="KW-1185">Reference proteome</keyword>
<comment type="similarity">
    <text evidence="2 10">Belongs to the RNA methyltransferase RsmE family.</text>
</comment>
<evidence type="ECO:0000256" key="1">
    <source>
        <dbReference type="ARBA" id="ARBA00004496"/>
    </source>
</evidence>
<feature type="domain" description="Ribosomal RNA small subunit methyltransferase E methyltransferase" evidence="11">
    <location>
        <begin position="78"/>
        <end position="233"/>
    </location>
</feature>
<proteinExistence type="inferred from homology"/>
<dbReference type="Pfam" id="PF04452">
    <property type="entry name" value="Methyltrans_RNA"/>
    <property type="match status" value="1"/>
</dbReference>
<dbReference type="InterPro" id="IPR029026">
    <property type="entry name" value="tRNA_m1G_MTases_N"/>
</dbReference>
<dbReference type="Gene3D" id="2.40.240.20">
    <property type="entry name" value="Hypothetical PUA domain-like, domain 1"/>
    <property type="match status" value="1"/>
</dbReference>
<evidence type="ECO:0000256" key="5">
    <source>
        <dbReference type="ARBA" id="ARBA00022603"/>
    </source>
</evidence>
<evidence type="ECO:0000256" key="9">
    <source>
        <dbReference type="ARBA" id="ARBA00047944"/>
    </source>
</evidence>
<dbReference type="PANTHER" id="PTHR30027:SF3">
    <property type="entry name" value="16S RRNA (URACIL(1498)-N(3))-METHYLTRANSFERASE"/>
    <property type="match status" value="1"/>
</dbReference>
<keyword evidence="4 10" id="KW-0698">rRNA processing</keyword>
<dbReference type="NCBIfam" id="TIGR00046">
    <property type="entry name" value="RsmE family RNA methyltransferase"/>
    <property type="match status" value="1"/>
</dbReference>
<dbReference type="RefSeq" id="WP_053236126.1">
    <property type="nucleotide sequence ID" value="NZ_CP011125.1"/>
</dbReference>
<dbReference type="InterPro" id="IPR029028">
    <property type="entry name" value="Alpha/beta_knot_MTases"/>
</dbReference>
<name>A0A0F6W704_9BACT</name>
<comment type="subcellular location">
    <subcellularLocation>
        <location evidence="1 10">Cytoplasm</location>
    </subcellularLocation>
</comment>
<dbReference type="InterPro" id="IPR015947">
    <property type="entry name" value="PUA-like_sf"/>
</dbReference>
<keyword evidence="6 10" id="KW-0808">Transferase</keyword>
<organism evidence="13 14">
    <name type="scientific">Sandaracinus amylolyticus</name>
    <dbReference type="NCBI Taxonomy" id="927083"/>
    <lineage>
        <taxon>Bacteria</taxon>
        <taxon>Pseudomonadati</taxon>
        <taxon>Myxococcota</taxon>
        <taxon>Polyangia</taxon>
        <taxon>Polyangiales</taxon>
        <taxon>Sandaracinaceae</taxon>
        <taxon>Sandaracinus</taxon>
    </lineage>
</organism>
<evidence type="ECO:0000256" key="6">
    <source>
        <dbReference type="ARBA" id="ARBA00022679"/>
    </source>
</evidence>
<dbReference type="SUPFAM" id="SSF75217">
    <property type="entry name" value="alpha/beta knot"/>
    <property type="match status" value="1"/>
</dbReference>
<evidence type="ECO:0000313" key="13">
    <source>
        <dbReference type="EMBL" id="AKF09036.1"/>
    </source>
</evidence>
<evidence type="ECO:0000256" key="3">
    <source>
        <dbReference type="ARBA" id="ARBA00022490"/>
    </source>
</evidence>
<evidence type="ECO:0000259" key="11">
    <source>
        <dbReference type="Pfam" id="PF04452"/>
    </source>
</evidence>
<evidence type="ECO:0000313" key="14">
    <source>
        <dbReference type="Proteomes" id="UP000034883"/>
    </source>
</evidence>
<keyword evidence="3 10" id="KW-0963">Cytoplasm</keyword>
<keyword evidence="7 10" id="KW-0949">S-adenosyl-L-methionine</keyword>
<dbReference type="CDD" id="cd18084">
    <property type="entry name" value="RsmE-like"/>
    <property type="match status" value="1"/>
</dbReference>
<evidence type="ECO:0000256" key="8">
    <source>
        <dbReference type="ARBA" id="ARBA00025699"/>
    </source>
</evidence>
<feature type="domain" description="Ribosomal RNA small subunit methyltransferase E PUA-like" evidence="12">
    <location>
        <begin position="21"/>
        <end position="66"/>
    </location>
</feature>
<dbReference type="GO" id="GO:0070042">
    <property type="term" value="F:rRNA (uridine-N3-)-methyltransferase activity"/>
    <property type="evidence" value="ECO:0007669"/>
    <property type="project" value="TreeGrafter"/>
</dbReference>
<sequence length="247" mass="25800">MSEPRRLHARALGDPGARVVLDADAARHARVLRLRAGDRVVLFDGVGAEADAVVEHADATTIACVIDALRVAVAPTSRVVLVQALPKGGKLDDIVRACTETGVAAIHLALGERSVARPDADRSAARLDRLHKIAHEAARQAERAHIPAIVAPAPLAEVARRAPEDAARLIASPRAGVTWDEALEGALEAWIAVGPEGGLSPAEEDALVAAGWRRARVAVPIMRVETAAPVLVAMSVDRLARAALTAG</sequence>
<dbReference type="PANTHER" id="PTHR30027">
    <property type="entry name" value="RIBOSOMAL RNA SMALL SUBUNIT METHYLTRANSFERASE E"/>
    <property type="match status" value="1"/>
</dbReference>
<dbReference type="EC" id="2.1.1.193" evidence="10"/>
<evidence type="ECO:0000256" key="4">
    <source>
        <dbReference type="ARBA" id="ARBA00022552"/>
    </source>
</evidence>
<dbReference type="GO" id="GO:0070475">
    <property type="term" value="P:rRNA base methylation"/>
    <property type="evidence" value="ECO:0007669"/>
    <property type="project" value="TreeGrafter"/>
</dbReference>